<keyword evidence="2" id="KW-1185">Reference proteome</keyword>
<evidence type="ECO:0000313" key="2">
    <source>
        <dbReference type="Proteomes" id="UP001151760"/>
    </source>
</evidence>
<comment type="caution">
    <text evidence="1">The sequence shown here is derived from an EMBL/GenBank/DDBJ whole genome shotgun (WGS) entry which is preliminary data.</text>
</comment>
<proteinExistence type="predicted"/>
<protein>
    <recommendedName>
        <fullName evidence="3">Reverse transcriptase domain-containing protein</fullName>
    </recommendedName>
</protein>
<evidence type="ECO:0008006" key="3">
    <source>
        <dbReference type="Google" id="ProtNLM"/>
    </source>
</evidence>
<gene>
    <name evidence="1" type="ORF">Tco_0939425</name>
</gene>
<sequence length="402" mass="45958">MIDELKGKFNRMSIEINKKKELQQLEQAAKLSTYTTEPSRCFNYFYDDDDEESSIPLSDIISKLPPSIVIILVLPTLEPEDPLIMGNEELSTILEKESDEFIKSSVEDLVQIPSESEDTSKRDSDCDLPLCDNFSPINVSEETSMTFSNPLFNLNDDFTSSDDESLSDEDVLEDNFKIYSKLLFEFDDEYISSDVNPFFDEVLEDIECKDSYDSNLDESTLLVTPLSDSNEDECLTPRDDVEFLLHRDPSTPMINVASILEGFTDELPLEENDDLFDLKSKTNEWMNILYDDPIDDLIFDPGGDVDEIDAFLDIDILTNIKDGFYDSEGDVLYLKSLLSDDTTPSPPLEVFLDHDPRSLRDINDLKIMVKVFDPGIHETSFSPTYVSLPFEDRHYLSFTYVI</sequence>
<accession>A0ABQ5DK18</accession>
<dbReference type="EMBL" id="BQNB010015396">
    <property type="protein sequence ID" value="GJT39560.1"/>
    <property type="molecule type" value="Genomic_DNA"/>
</dbReference>
<reference evidence="1" key="2">
    <citation type="submission" date="2022-01" db="EMBL/GenBank/DDBJ databases">
        <authorList>
            <person name="Yamashiro T."/>
            <person name="Shiraishi A."/>
            <person name="Satake H."/>
            <person name="Nakayama K."/>
        </authorList>
    </citation>
    <scope>NUCLEOTIDE SEQUENCE</scope>
</reference>
<organism evidence="1 2">
    <name type="scientific">Tanacetum coccineum</name>
    <dbReference type="NCBI Taxonomy" id="301880"/>
    <lineage>
        <taxon>Eukaryota</taxon>
        <taxon>Viridiplantae</taxon>
        <taxon>Streptophyta</taxon>
        <taxon>Embryophyta</taxon>
        <taxon>Tracheophyta</taxon>
        <taxon>Spermatophyta</taxon>
        <taxon>Magnoliopsida</taxon>
        <taxon>eudicotyledons</taxon>
        <taxon>Gunneridae</taxon>
        <taxon>Pentapetalae</taxon>
        <taxon>asterids</taxon>
        <taxon>campanulids</taxon>
        <taxon>Asterales</taxon>
        <taxon>Asteraceae</taxon>
        <taxon>Asteroideae</taxon>
        <taxon>Anthemideae</taxon>
        <taxon>Anthemidinae</taxon>
        <taxon>Tanacetum</taxon>
    </lineage>
</organism>
<dbReference type="Proteomes" id="UP001151760">
    <property type="component" value="Unassembled WGS sequence"/>
</dbReference>
<reference evidence="1" key="1">
    <citation type="journal article" date="2022" name="Int. J. Mol. Sci.">
        <title>Draft Genome of Tanacetum Coccineum: Genomic Comparison of Closely Related Tanacetum-Family Plants.</title>
        <authorList>
            <person name="Yamashiro T."/>
            <person name="Shiraishi A."/>
            <person name="Nakayama K."/>
            <person name="Satake H."/>
        </authorList>
    </citation>
    <scope>NUCLEOTIDE SEQUENCE</scope>
</reference>
<evidence type="ECO:0000313" key="1">
    <source>
        <dbReference type="EMBL" id="GJT39560.1"/>
    </source>
</evidence>
<name>A0ABQ5DK18_9ASTR</name>